<feature type="domain" description="Disease resistance R13L4/SHOC-2-like LRR" evidence="1">
    <location>
        <begin position="140"/>
        <end position="225"/>
    </location>
</feature>
<dbReference type="Pfam" id="PF00560">
    <property type="entry name" value="LRR_1"/>
    <property type="match status" value="1"/>
</dbReference>
<organism evidence="2">
    <name type="scientific">Magallana gigas</name>
    <name type="common">Pacific oyster</name>
    <name type="synonym">Crassostrea gigas</name>
    <dbReference type="NCBI Taxonomy" id="29159"/>
    <lineage>
        <taxon>Eukaryota</taxon>
        <taxon>Metazoa</taxon>
        <taxon>Spiralia</taxon>
        <taxon>Lophotrochozoa</taxon>
        <taxon>Mollusca</taxon>
        <taxon>Bivalvia</taxon>
        <taxon>Autobranchia</taxon>
        <taxon>Pteriomorphia</taxon>
        <taxon>Ostreida</taxon>
        <taxon>Ostreoidea</taxon>
        <taxon>Ostreidae</taxon>
        <taxon>Magallana</taxon>
    </lineage>
</organism>
<dbReference type="Gene3D" id="3.80.10.10">
    <property type="entry name" value="Ribonuclease Inhibitor"/>
    <property type="match status" value="2"/>
</dbReference>
<dbReference type="HOGENOM" id="CLU_641323_0_0_1"/>
<dbReference type="InterPro" id="IPR003591">
    <property type="entry name" value="Leu-rich_rpt_typical-subtyp"/>
</dbReference>
<name>K1PU50_MAGGI</name>
<gene>
    <name evidence="2" type="ORF">CGI_10014871</name>
</gene>
<dbReference type="InterPro" id="IPR032675">
    <property type="entry name" value="LRR_dom_sf"/>
</dbReference>
<dbReference type="PANTHER" id="PTHR48051:SF1">
    <property type="entry name" value="RAS SUPPRESSOR PROTEIN 1"/>
    <property type="match status" value="1"/>
</dbReference>
<accession>K1PU50</accession>
<dbReference type="EMBL" id="JH816701">
    <property type="protein sequence ID" value="EKC25193.1"/>
    <property type="molecule type" value="Genomic_DNA"/>
</dbReference>
<sequence length="428" mass="48363">MTEVCRKSRCYFHFTQHRAGSVAYQRPCLRLYLMFVVQLSTFEYEALQVSFMASVLMNPLISLNYKGLEEIPPSMINSPLTANVQHLHMKGNRLTELVMSSVGALKNLELLDVSFNYLESLPEEIGGLKKLKKLYAFSNRLKELPKSIEALQNLEVLGIMKNELSSLPPRVGSLTELVELNVDSNYLTHLPKELCNLNRLQELSAATNNLMTLPQDLGRIKTLVNIFVDNNPLLNWLPLSLKSKKGKINIGLNRCGIGDLPEHTVLAYQLVNIKWKESTTSTILPKEISRTMCPANIAALSLPLLHSARTRDPSNEGVEATVSLTHDAKFVIRVPTLFELTLRTYYTLLRMSKHVSGNSWTILPRNIEDLLRCPTAHCCQCAQVLFTSAIPFICQDNFDPKKPNHLFQFLGLCCSEQCFYQELASHIQ</sequence>
<dbReference type="SMART" id="SM00364">
    <property type="entry name" value="LRR_BAC"/>
    <property type="match status" value="5"/>
</dbReference>
<proteinExistence type="predicted"/>
<dbReference type="SMART" id="SM00369">
    <property type="entry name" value="LRR_TYP"/>
    <property type="match status" value="5"/>
</dbReference>
<dbReference type="PANTHER" id="PTHR48051">
    <property type="match status" value="1"/>
</dbReference>
<dbReference type="InterPro" id="IPR055414">
    <property type="entry name" value="LRR_R13L4/SHOC2-like"/>
</dbReference>
<dbReference type="InterPro" id="IPR001611">
    <property type="entry name" value="Leu-rich_rpt"/>
</dbReference>
<evidence type="ECO:0000313" key="2">
    <source>
        <dbReference type="EMBL" id="EKC25193.1"/>
    </source>
</evidence>
<dbReference type="InterPro" id="IPR050216">
    <property type="entry name" value="LRR_domain-containing"/>
</dbReference>
<dbReference type="AlphaFoldDB" id="K1PU50"/>
<dbReference type="GO" id="GO:0005737">
    <property type="term" value="C:cytoplasm"/>
    <property type="evidence" value="ECO:0007669"/>
    <property type="project" value="TreeGrafter"/>
</dbReference>
<dbReference type="Pfam" id="PF23598">
    <property type="entry name" value="LRR_14"/>
    <property type="match status" value="1"/>
</dbReference>
<dbReference type="InParanoid" id="K1PU50"/>
<evidence type="ECO:0000259" key="1">
    <source>
        <dbReference type="Pfam" id="PF23598"/>
    </source>
</evidence>
<reference evidence="2" key="1">
    <citation type="journal article" date="2012" name="Nature">
        <title>The oyster genome reveals stress adaptation and complexity of shell formation.</title>
        <authorList>
            <person name="Zhang G."/>
            <person name="Fang X."/>
            <person name="Guo X."/>
            <person name="Li L."/>
            <person name="Luo R."/>
            <person name="Xu F."/>
            <person name="Yang P."/>
            <person name="Zhang L."/>
            <person name="Wang X."/>
            <person name="Qi H."/>
            <person name="Xiong Z."/>
            <person name="Que H."/>
            <person name="Xie Y."/>
            <person name="Holland P.W."/>
            <person name="Paps J."/>
            <person name="Zhu Y."/>
            <person name="Wu F."/>
            <person name="Chen Y."/>
            <person name="Wang J."/>
            <person name="Peng C."/>
            <person name="Meng J."/>
            <person name="Yang L."/>
            <person name="Liu J."/>
            <person name="Wen B."/>
            <person name="Zhang N."/>
            <person name="Huang Z."/>
            <person name="Zhu Q."/>
            <person name="Feng Y."/>
            <person name="Mount A."/>
            <person name="Hedgecock D."/>
            <person name="Xu Z."/>
            <person name="Liu Y."/>
            <person name="Domazet-Loso T."/>
            <person name="Du Y."/>
            <person name="Sun X."/>
            <person name="Zhang S."/>
            <person name="Liu B."/>
            <person name="Cheng P."/>
            <person name="Jiang X."/>
            <person name="Li J."/>
            <person name="Fan D."/>
            <person name="Wang W."/>
            <person name="Fu W."/>
            <person name="Wang T."/>
            <person name="Wang B."/>
            <person name="Zhang J."/>
            <person name="Peng Z."/>
            <person name="Li Y."/>
            <person name="Li N."/>
            <person name="Wang J."/>
            <person name="Chen M."/>
            <person name="He Y."/>
            <person name="Tan F."/>
            <person name="Song X."/>
            <person name="Zheng Q."/>
            <person name="Huang R."/>
            <person name="Yang H."/>
            <person name="Du X."/>
            <person name="Chen L."/>
            <person name="Yang M."/>
            <person name="Gaffney P.M."/>
            <person name="Wang S."/>
            <person name="Luo L."/>
            <person name="She Z."/>
            <person name="Ming Y."/>
            <person name="Huang W."/>
            <person name="Zhang S."/>
            <person name="Huang B."/>
            <person name="Zhang Y."/>
            <person name="Qu T."/>
            <person name="Ni P."/>
            <person name="Miao G."/>
            <person name="Wang J."/>
            <person name="Wang Q."/>
            <person name="Steinberg C.E."/>
            <person name="Wang H."/>
            <person name="Li N."/>
            <person name="Qian L."/>
            <person name="Zhang G."/>
            <person name="Li Y."/>
            <person name="Yang H."/>
            <person name="Liu X."/>
            <person name="Wang J."/>
            <person name="Yin Y."/>
            <person name="Wang J."/>
        </authorList>
    </citation>
    <scope>NUCLEOTIDE SEQUENCE [LARGE SCALE GENOMIC DNA]</scope>
    <source>
        <strain evidence="2">05x7-T-G4-1.051#20</strain>
    </source>
</reference>
<protein>
    <submittedName>
        <fullName evidence="2">Leucine-rich repeat-containing protein 28</fullName>
    </submittedName>
</protein>
<dbReference type="SUPFAM" id="SSF52058">
    <property type="entry name" value="L domain-like"/>
    <property type="match status" value="1"/>
</dbReference>